<reference evidence="2" key="1">
    <citation type="journal article" date="2016" name="Nature">
        <title>Genome evolution in the allotetraploid frog Xenopus laevis.</title>
        <authorList>
            <person name="Session A.M."/>
            <person name="Uno Y."/>
            <person name="Kwon T."/>
            <person name="Chapman J.A."/>
            <person name="Toyoda A."/>
            <person name="Takahashi S."/>
            <person name="Fukui A."/>
            <person name="Hikosaka A."/>
            <person name="Suzuki A."/>
            <person name="Kondo M."/>
            <person name="van Heeringen S.J."/>
            <person name="Quigley I."/>
            <person name="Heinz S."/>
            <person name="Ogino H."/>
            <person name="Ochi H."/>
            <person name="Hellsten U."/>
            <person name="Lyons J.B."/>
            <person name="Simakov O."/>
            <person name="Putnam N."/>
            <person name="Stites J."/>
            <person name="Kuroki Y."/>
            <person name="Tanaka T."/>
            <person name="Michiue T."/>
            <person name="Watanabe M."/>
            <person name="Bogdanovic O."/>
            <person name="Lister R."/>
            <person name="Georgiou G."/>
            <person name="Paranjpe S.S."/>
            <person name="van Kruijsbergen I."/>
            <person name="Shu S."/>
            <person name="Carlson J."/>
            <person name="Kinoshita T."/>
            <person name="Ohta Y."/>
            <person name="Mawaribuchi S."/>
            <person name="Jenkins J."/>
            <person name="Grimwood J."/>
            <person name="Schmutz J."/>
            <person name="Mitros T."/>
            <person name="Mozaffari S.V."/>
            <person name="Suzuki Y."/>
            <person name="Haramoto Y."/>
            <person name="Yamamoto T.S."/>
            <person name="Takagi C."/>
            <person name="Heald R."/>
            <person name="Miller K."/>
            <person name="Haudenschild C."/>
            <person name="Kitzman J."/>
            <person name="Nakayama T."/>
            <person name="Izutsu Y."/>
            <person name="Robert J."/>
            <person name="Fortriede J."/>
            <person name="Burns K."/>
            <person name="Lotay V."/>
            <person name="Karimi K."/>
            <person name="Yasuoka Y."/>
            <person name="Dichmann D.S."/>
            <person name="Flajnik M.F."/>
            <person name="Houston D.W."/>
            <person name="Shendure J."/>
            <person name="DuPasquier L."/>
            <person name="Vize P.D."/>
            <person name="Zorn A.M."/>
            <person name="Ito M."/>
            <person name="Marcotte E.M."/>
            <person name="Wallingford J.B."/>
            <person name="Ito Y."/>
            <person name="Asashima M."/>
            <person name="Ueno N."/>
            <person name="Matsuda Y."/>
            <person name="Veenstra G.J."/>
            <person name="Fujiyama A."/>
            <person name="Harland R.M."/>
            <person name="Taira M."/>
            <person name="Rokhsar D.S."/>
        </authorList>
    </citation>
    <scope>NUCLEOTIDE SEQUENCE [LARGE SCALE GENOMIC DNA]</scope>
    <source>
        <strain evidence="2">J</strain>
    </source>
</reference>
<sequence length="98" mass="11484">MWHTICWLHLEKFKEQNEGHINHIISRTNSTVVSRHFLESSDGDIKYLNIQGIEKIEPAYRGGNLMEKLLHREAFWIFILGTRQPAGLNLRFDIACHV</sequence>
<evidence type="ECO:0000313" key="1">
    <source>
        <dbReference type="EMBL" id="OCT78049.1"/>
    </source>
</evidence>
<dbReference type="EMBL" id="CM004475">
    <property type="protein sequence ID" value="OCT78049.1"/>
    <property type="molecule type" value="Genomic_DNA"/>
</dbReference>
<gene>
    <name evidence="1" type="ORF">XELAEV_18029146mg</name>
</gene>
<organism evidence="1 2">
    <name type="scientific">Xenopus laevis</name>
    <name type="common">African clawed frog</name>
    <dbReference type="NCBI Taxonomy" id="8355"/>
    <lineage>
        <taxon>Eukaryota</taxon>
        <taxon>Metazoa</taxon>
        <taxon>Chordata</taxon>
        <taxon>Craniata</taxon>
        <taxon>Vertebrata</taxon>
        <taxon>Euteleostomi</taxon>
        <taxon>Amphibia</taxon>
        <taxon>Batrachia</taxon>
        <taxon>Anura</taxon>
        <taxon>Pipoidea</taxon>
        <taxon>Pipidae</taxon>
        <taxon>Xenopodinae</taxon>
        <taxon>Xenopus</taxon>
        <taxon>Xenopus</taxon>
    </lineage>
</organism>
<dbReference type="Proteomes" id="UP000694892">
    <property type="component" value="Chromosome 5S"/>
</dbReference>
<name>A0A974HHC5_XENLA</name>
<proteinExistence type="predicted"/>
<dbReference type="AlphaFoldDB" id="A0A974HHC5"/>
<accession>A0A974HHC5</accession>
<protein>
    <submittedName>
        <fullName evidence="1">Uncharacterized protein</fullName>
    </submittedName>
</protein>
<evidence type="ECO:0000313" key="2">
    <source>
        <dbReference type="Proteomes" id="UP000694892"/>
    </source>
</evidence>